<reference evidence="1 2" key="1">
    <citation type="submission" date="2023-03" db="EMBL/GenBank/DDBJ databases">
        <title>Fodinicurvata sp. CAU 1616 isolated from sea sendiment.</title>
        <authorList>
            <person name="Kim W."/>
        </authorList>
    </citation>
    <scope>NUCLEOTIDE SEQUENCE [LARGE SCALE GENOMIC DNA]</scope>
    <source>
        <strain evidence="1 2">CAU 1616</strain>
    </source>
</reference>
<organism evidence="1 2">
    <name type="scientific">Aquibaculum arenosum</name>
    <dbReference type="NCBI Taxonomy" id="3032591"/>
    <lineage>
        <taxon>Bacteria</taxon>
        <taxon>Pseudomonadati</taxon>
        <taxon>Pseudomonadota</taxon>
        <taxon>Alphaproteobacteria</taxon>
        <taxon>Rhodospirillales</taxon>
        <taxon>Rhodovibrionaceae</taxon>
        <taxon>Aquibaculum</taxon>
    </lineage>
</organism>
<evidence type="ECO:0000313" key="2">
    <source>
        <dbReference type="Proteomes" id="UP001215503"/>
    </source>
</evidence>
<accession>A0ABT5YK66</accession>
<gene>
    <name evidence="1" type="ORF">P2G67_04260</name>
</gene>
<name>A0ABT5YK66_9PROT</name>
<dbReference type="Proteomes" id="UP001215503">
    <property type="component" value="Unassembled WGS sequence"/>
</dbReference>
<proteinExistence type="predicted"/>
<dbReference type="EMBL" id="JARHUD010000002">
    <property type="protein sequence ID" value="MDF2095185.1"/>
    <property type="molecule type" value="Genomic_DNA"/>
</dbReference>
<sequence>MHATDLLHVEPRLSKIFGYHINASYLRLNTDKLLGVIFLVADLCVILLRVQEGSCYCTMFFRVNGAVILHGHTGKKFNSGKFFVVSVKLSPAVIDGKPRVLPFYVHDMITMNVGHNAASAGVDVTAVHDRDIVIAAAETGRFGLRQNADSVTGRDNAVRPDIRDDADVRC</sequence>
<evidence type="ECO:0000313" key="1">
    <source>
        <dbReference type="EMBL" id="MDF2095185.1"/>
    </source>
</evidence>
<protein>
    <submittedName>
        <fullName evidence="1">Uncharacterized protein</fullName>
    </submittedName>
</protein>
<dbReference type="RefSeq" id="WP_275820367.1">
    <property type="nucleotide sequence ID" value="NZ_JARHUD010000002.1"/>
</dbReference>
<keyword evidence="2" id="KW-1185">Reference proteome</keyword>
<comment type="caution">
    <text evidence="1">The sequence shown here is derived from an EMBL/GenBank/DDBJ whole genome shotgun (WGS) entry which is preliminary data.</text>
</comment>